<dbReference type="FunFam" id="3.40.50.1820:FF:000205">
    <property type="entry name" value="Non-haem bromoperoxidase BPO-A2"/>
    <property type="match status" value="1"/>
</dbReference>
<evidence type="ECO:0000256" key="1">
    <source>
        <dbReference type="ARBA" id="ARBA00038128"/>
    </source>
</evidence>
<evidence type="ECO:0000313" key="4">
    <source>
        <dbReference type="Proteomes" id="UP000277921"/>
    </source>
</evidence>
<dbReference type="RefSeq" id="WP_124584091.1">
    <property type="nucleotide sequence ID" value="NZ_QTQV01000025.1"/>
</dbReference>
<keyword evidence="3" id="KW-0378">Hydrolase</keyword>
<reference evidence="3 4" key="1">
    <citation type="submission" date="2018-08" db="EMBL/GenBank/DDBJ databases">
        <title>Comparative analysis of Burkholderia isolates from Puerto Rico.</title>
        <authorList>
            <person name="Hall C."/>
            <person name="Sahl J."/>
            <person name="Wagner D."/>
        </authorList>
    </citation>
    <scope>NUCLEOTIDE SEQUENCE [LARGE SCALE GENOMIC DNA]</scope>
    <source>
        <strain evidence="3 4">Bp9025</strain>
    </source>
</reference>
<comment type="similarity">
    <text evidence="1">Belongs to the AB hydrolase superfamily. Bacterial non-heme haloperoxidase / perhydrolase family.</text>
</comment>
<proteinExistence type="inferred from homology"/>
<comment type="caution">
    <text evidence="3">The sequence shown here is derived from an EMBL/GenBank/DDBJ whole genome shotgun (WGS) entry which is preliminary data.</text>
</comment>
<evidence type="ECO:0000259" key="2">
    <source>
        <dbReference type="Pfam" id="PF00561"/>
    </source>
</evidence>
<evidence type="ECO:0000313" key="3">
    <source>
        <dbReference type="EMBL" id="RQT08292.1"/>
    </source>
</evidence>
<name>A0A3N8P995_9BURK</name>
<dbReference type="GO" id="GO:0016787">
    <property type="term" value="F:hydrolase activity"/>
    <property type="evidence" value="ECO:0007669"/>
    <property type="project" value="UniProtKB-KW"/>
</dbReference>
<accession>A0A3N8P995</accession>
<dbReference type="InterPro" id="IPR029058">
    <property type="entry name" value="AB_hydrolase_fold"/>
</dbReference>
<gene>
    <name evidence="3" type="ORF">DF051_31920</name>
</gene>
<dbReference type="PRINTS" id="PR00111">
    <property type="entry name" value="ABHYDROLASE"/>
</dbReference>
<dbReference type="InterPro" id="IPR000073">
    <property type="entry name" value="AB_hydrolase_1"/>
</dbReference>
<dbReference type="AlphaFoldDB" id="A0A3N8P995"/>
<dbReference type="PANTHER" id="PTHR43433:SF4">
    <property type="entry name" value="NON-HEME CHLOROPEROXIDASE-RELATED"/>
    <property type="match status" value="1"/>
</dbReference>
<organism evidence="3 4">
    <name type="scientific">Burkholderia contaminans</name>
    <dbReference type="NCBI Taxonomy" id="488447"/>
    <lineage>
        <taxon>Bacteria</taxon>
        <taxon>Pseudomonadati</taxon>
        <taxon>Pseudomonadota</taxon>
        <taxon>Betaproteobacteria</taxon>
        <taxon>Burkholderiales</taxon>
        <taxon>Burkholderiaceae</taxon>
        <taxon>Burkholderia</taxon>
        <taxon>Burkholderia cepacia complex</taxon>
    </lineage>
</organism>
<dbReference type="PANTHER" id="PTHR43433">
    <property type="entry name" value="HYDROLASE, ALPHA/BETA FOLD FAMILY PROTEIN"/>
    <property type="match status" value="1"/>
</dbReference>
<dbReference type="SUPFAM" id="SSF53474">
    <property type="entry name" value="alpha/beta-Hydrolases"/>
    <property type="match status" value="1"/>
</dbReference>
<sequence length="275" mass="30257">MSLFTTHDGVSLYYKDWGSGKPVVFIHGWPLNADMWDVQMHHLASRGVRCIAYDRRGFGRSSQPWQGYDYDTLADDLAALLDQLDLREVTLVGFSMGSGEVARYIARHGTARVAKAVLIGAVTPLIAQRDDYQEGVAVEVFDGMRTAILADRATFLENFWPLFTGSNRAGSTVSRAALDATTYMALQAGLSATLDCVHAFSETDFRADLDKLDVPTLIVHGDDDQTAPIGLTARATANRVPHATLREYEGGPHALYLTHAEKLNEDLLAFVRAHE</sequence>
<dbReference type="EMBL" id="QTQV01000025">
    <property type="protein sequence ID" value="RQT08292.1"/>
    <property type="molecule type" value="Genomic_DNA"/>
</dbReference>
<dbReference type="Gene3D" id="3.40.50.1820">
    <property type="entry name" value="alpha/beta hydrolase"/>
    <property type="match status" value="1"/>
</dbReference>
<dbReference type="Pfam" id="PF00561">
    <property type="entry name" value="Abhydrolase_1"/>
    <property type="match status" value="1"/>
</dbReference>
<protein>
    <submittedName>
        <fullName evidence="3">Alpha/beta hydrolase</fullName>
    </submittedName>
</protein>
<dbReference type="InterPro" id="IPR050471">
    <property type="entry name" value="AB_hydrolase"/>
</dbReference>
<dbReference type="Proteomes" id="UP000277921">
    <property type="component" value="Unassembled WGS sequence"/>
</dbReference>
<feature type="domain" description="AB hydrolase-1" evidence="2">
    <location>
        <begin position="21"/>
        <end position="260"/>
    </location>
</feature>